<dbReference type="InterPro" id="IPR017946">
    <property type="entry name" value="PLC-like_Pdiesterase_TIM-brl"/>
</dbReference>
<name>A0ABR1W7A9_9PEZI</name>
<keyword evidence="3" id="KW-0472">Membrane</keyword>
<dbReference type="Proteomes" id="UP001433268">
    <property type="component" value="Unassembled WGS sequence"/>
</dbReference>
<protein>
    <recommendedName>
        <fullName evidence="2">Altered inheritance of mitochondria protein 6</fullName>
    </recommendedName>
</protein>
<gene>
    <name evidence="4" type="ORF">PG997_007199</name>
</gene>
<evidence type="ECO:0000256" key="2">
    <source>
        <dbReference type="ARBA" id="ARBA00014286"/>
    </source>
</evidence>
<evidence type="ECO:0000256" key="1">
    <source>
        <dbReference type="ARBA" id="ARBA00008858"/>
    </source>
</evidence>
<dbReference type="PANTHER" id="PTHR31571:SF1">
    <property type="entry name" value="ALTERED INHERITANCE OF MITOCHONDRIA PROTEIN 6"/>
    <property type="match status" value="1"/>
</dbReference>
<dbReference type="SUPFAM" id="SSF51695">
    <property type="entry name" value="PLC-like phosphodiesterases"/>
    <property type="match status" value="1"/>
</dbReference>
<evidence type="ECO:0000313" key="4">
    <source>
        <dbReference type="EMBL" id="KAK8079381.1"/>
    </source>
</evidence>
<organism evidence="4 5">
    <name type="scientific">Apiospora hydei</name>
    <dbReference type="NCBI Taxonomy" id="1337664"/>
    <lineage>
        <taxon>Eukaryota</taxon>
        <taxon>Fungi</taxon>
        <taxon>Dikarya</taxon>
        <taxon>Ascomycota</taxon>
        <taxon>Pezizomycotina</taxon>
        <taxon>Sordariomycetes</taxon>
        <taxon>Xylariomycetidae</taxon>
        <taxon>Amphisphaeriales</taxon>
        <taxon>Apiosporaceae</taxon>
        <taxon>Apiospora</taxon>
    </lineage>
</organism>
<keyword evidence="5" id="KW-1185">Reference proteome</keyword>
<keyword evidence="3" id="KW-0812">Transmembrane</keyword>
<feature type="transmembrane region" description="Helical" evidence="3">
    <location>
        <begin position="270"/>
        <end position="292"/>
    </location>
</feature>
<accession>A0ABR1W7A9</accession>
<dbReference type="RefSeq" id="XP_066666856.1">
    <property type="nucleotide sequence ID" value="XM_066811514.1"/>
</dbReference>
<dbReference type="InterPro" id="IPR051236">
    <property type="entry name" value="HAT_RTT109-like"/>
</dbReference>
<comment type="caution">
    <text evidence="4">The sequence shown here is derived from an EMBL/GenBank/DDBJ whole genome shotgun (WGS) entry which is preliminary data.</text>
</comment>
<evidence type="ECO:0000256" key="3">
    <source>
        <dbReference type="SAM" id="Phobius"/>
    </source>
</evidence>
<dbReference type="PANTHER" id="PTHR31571">
    <property type="entry name" value="ALTERED INHERITANCE OF MITOCHONDRIA PROTEIN 6"/>
    <property type="match status" value="1"/>
</dbReference>
<sequence length="301" mass="33806">MSNYPSDLHRTTFDTPTTNATAWLDATLGSVVPAQCHSHNDYWRDYPLFSGLAAGCTGTEADVYLSDDGRDLLVGHKRASTSAEKTLRSMYLEPLFQMLQHRNSGNVSRSADAQAQGIFKTDPSEPLVLLIDVKEKPDIIWPIVLRQLEPFRRSQFLTRYEATAGVDEPGQIVPGPLTVVGSGELDLESLATIGQVLFGFSRHQMEKLRDQIRSAKERGLVVRYWGVPGWPLNYRDYIWMTLRDEGVKVLNVDEVKEVSAPWTSGYLKCVVAMIVISCCAVLFFTIGAFIQYRRVRSVTLR</sequence>
<comment type="similarity">
    <text evidence="1">Belongs to the AIM6 family.</text>
</comment>
<proteinExistence type="inferred from homology"/>
<dbReference type="GeneID" id="92044574"/>
<keyword evidence="3" id="KW-1133">Transmembrane helix</keyword>
<reference evidence="4 5" key="1">
    <citation type="submission" date="2023-01" db="EMBL/GenBank/DDBJ databases">
        <title>Analysis of 21 Apiospora genomes using comparative genomics revels a genus with tremendous synthesis potential of carbohydrate active enzymes and secondary metabolites.</title>
        <authorList>
            <person name="Sorensen T."/>
        </authorList>
    </citation>
    <scope>NUCLEOTIDE SEQUENCE [LARGE SCALE GENOMIC DNA]</scope>
    <source>
        <strain evidence="4 5">CBS 114990</strain>
    </source>
</reference>
<dbReference type="EMBL" id="JAQQWN010000006">
    <property type="protein sequence ID" value="KAK8079381.1"/>
    <property type="molecule type" value="Genomic_DNA"/>
</dbReference>
<evidence type="ECO:0000313" key="5">
    <source>
        <dbReference type="Proteomes" id="UP001433268"/>
    </source>
</evidence>